<protein>
    <recommendedName>
        <fullName evidence="2">Glycosyltransferase 2-like domain-containing protein</fullName>
    </recommendedName>
</protein>
<dbReference type="InterPro" id="IPR001173">
    <property type="entry name" value="Glyco_trans_2-like"/>
</dbReference>
<dbReference type="GO" id="GO:0016757">
    <property type="term" value="F:glycosyltransferase activity"/>
    <property type="evidence" value="ECO:0007669"/>
    <property type="project" value="UniProtKB-KW"/>
</dbReference>
<dbReference type="SUPFAM" id="SSF53448">
    <property type="entry name" value="Nucleotide-diphospho-sugar transferases"/>
    <property type="match status" value="2"/>
</dbReference>
<dbReference type="PANTHER" id="PTHR43179">
    <property type="entry name" value="RHAMNOSYLTRANSFERASE WBBL"/>
    <property type="match status" value="1"/>
</dbReference>
<dbReference type="Proteomes" id="UP000217182">
    <property type="component" value="Chromosome"/>
</dbReference>
<sequence>MFLGKNGQNTLLDFCRQRLVKDGKLFVAIENKLGIKYFAGANEDHVGQPMFGINNSYTESSVATFGRHELLTLLNQNGFIDTQEYIPLPDYKLPVSIVTPIGWRRYSHELSQLAIESSNKDIQGVPENLFSVEQGTRNAWSNGLAVDLANSFLVVASQQTQLELTPGVAAYHYSDGRLPEFNKITTFEVVSDGELVVNSVPLVQDEHEGAALQRIKSVDAFYSGNSLWLDLVDIVNRPDWSLTQVALWAKEWIDSLLSMAKATTDYDKDFLLKSHYQDAMPFNAIRQKDNSVVFFDLEWHAQQDITLGYAIFRGIFHSLLRLTSVAYSQHLSSSNIVDISYAVVREIGFAIEPEDLKKYLDQESEFMASIENKDSHNIYEVLTALELPMRIASVGALKNQLTHIQDEYLRSETQLAIKDDEVRKTMELIDGLKDDVSSLQKEIETMHSEKFHDQISAKDAQIAALQHNIEVMEQHIAQQTRLLAEYEHQVWQILHSSSWKLSAPLRVMGRRVPVFLRKPTRLVFHRLFYIGQRCKLNVGKILHATKRVGNRGLAAVSCHPLMAPVKRNVREFARSLYYRLPEGYKGRLLRLAMKLKPSWFLHHPAYSSVAATHSVDRATPATFISHHRDGMYHFAKHPDEYVYIPTQRPYDLEEQLNNMQQRPRFSIIVPIYNTPLDLLEKMVNSVRSQWYSDWQLILANDASPLEETKKALDAFNDPKIKVIHMEKNQGIAGATNVAIDNADGDFIVFLDHDDELTDDCLYELALCINREDPDFIYSDEDKFTPDGDYSQPHFKPDWSPDTMMGTMYTCHVACVRLSVAKAVGGLRSEFNGCQDWDFILRLTEITHRISHIPKILYHWRIIPASVASDMTAKPYVLAASRAVRESALERRGLKGTVEELPNYPGYFRVNYALRDNACISIIVPTRDNHVVLKRCIESILDKTAYRNFEIIIVDNGSKDAGTLAYLEMVSAKEQISVVRHDAPFNFSELNNLGSRQAKGELLLFLNDDTEVLHADWLERMGGYAQLSHVGAVGAKLLYGDGATMQHAGVINLQNGPMHAYMHSHKDIPGYFLRNQIEYNWLIVTGACLMVERRKFEQVGGFNEQFPVAYNDVDLCMRLCEAGLYNVMCQSVTLIHHESVSRGLDHMDQEKVARLQRELGQLNALHPHFFQYDPFYNVNFAPNSACFEIRK</sequence>
<evidence type="ECO:0000313" key="4">
    <source>
        <dbReference type="Proteomes" id="UP000217182"/>
    </source>
</evidence>
<dbReference type="Pfam" id="PF00535">
    <property type="entry name" value="Glycos_transf_2"/>
    <property type="match status" value="2"/>
</dbReference>
<dbReference type="Gene3D" id="3.90.550.10">
    <property type="entry name" value="Spore Coat Polysaccharide Biosynthesis Protein SpsA, Chain A"/>
    <property type="match status" value="2"/>
</dbReference>
<evidence type="ECO:0000256" key="1">
    <source>
        <dbReference type="SAM" id="Coils"/>
    </source>
</evidence>
<dbReference type="EMBL" id="CP014136">
    <property type="protein sequence ID" value="ATA18598.1"/>
    <property type="molecule type" value="Genomic_DNA"/>
</dbReference>
<evidence type="ECO:0000313" key="3">
    <source>
        <dbReference type="EMBL" id="ATA18598.1"/>
    </source>
</evidence>
<dbReference type="CDD" id="cd04186">
    <property type="entry name" value="GT_2_like_c"/>
    <property type="match status" value="1"/>
</dbReference>
<name>A0A250AXA5_9GAMM</name>
<feature type="domain" description="Glycosyltransferase 2-like" evidence="2">
    <location>
        <begin position="666"/>
        <end position="789"/>
    </location>
</feature>
<dbReference type="InterPro" id="IPR029044">
    <property type="entry name" value="Nucleotide-diphossugar_trans"/>
</dbReference>
<reference evidence="3 4" key="1">
    <citation type="submission" date="2016-01" db="EMBL/GenBank/DDBJ databases">
        <authorList>
            <person name="Oliw E.H."/>
        </authorList>
    </citation>
    <scope>NUCLEOTIDE SEQUENCE [LARGE SCALE GENOMIC DNA]</scope>
    <source>
        <strain evidence="3 4">FRB97</strain>
    </source>
</reference>
<evidence type="ECO:0000259" key="2">
    <source>
        <dbReference type="Pfam" id="PF00535"/>
    </source>
</evidence>
<dbReference type="CDD" id="cd04184">
    <property type="entry name" value="GT2_RfbC_Mx_like"/>
    <property type="match status" value="1"/>
</dbReference>
<organism evidence="3 4">
    <name type="scientific">Gibbsiella quercinecans</name>
    <dbReference type="NCBI Taxonomy" id="929813"/>
    <lineage>
        <taxon>Bacteria</taxon>
        <taxon>Pseudomonadati</taxon>
        <taxon>Pseudomonadota</taxon>
        <taxon>Gammaproteobacteria</taxon>
        <taxon>Enterobacterales</taxon>
        <taxon>Yersiniaceae</taxon>
        <taxon>Gibbsiella</taxon>
    </lineage>
</organism>
<feature type="domain" description="Glycosyltransferase 2-like" evidence="2">
    <location>
        <begin position="920"/>
        <end position="1098"/>
    </location>
</feature>
<keyword evidence="4" id="KW-1185">Reference proteome</keyword>
<accession>A0A250AXA5</accession>
<keyword evidence="1" id="KW-0175">Coiled coil</keyword>
<proteinExistence type="predicted"/>
<gene>
    <name evidence="3" type="ORF">AWC35_04140</name>
</gene>
<dbReference type="KEGG" id="gqu:AWC35_04140"/>
<dbReference type="AlphaFoldDB" id="A0A250AXA5"/>
<dbReference type="PANTHER" id="PTHR43179:SF7">
    <property type="entry name" value="RHAMNOSYLTRANSFERASE WBBL"/>
    <property type="match status" value="1"/>
</dbReference>
<feature type="coiled-coil region" evidence="1">
    <location>
        <begin position="422"/>
        <end position="489"/>
    </location>
</feature>